<gene>
    <name evidence="2" type="ORF">Anas_05922</name>
</gene>
<dbReference type="PANTHER" id="PTHR14549">
    <property type="entry name" value="TRANSMEMBRANE PROTEIN 223"/>
    <property type="match status" value="1"/>
</dbReference>
<organism evidence="2 3">
    <name type="scientific">Armadillidium nasatum</name>
    <dbReference type="NCBI Taxonomy" id="96803"/>
    <lineage>
        <taxon>Eukaryota</taxon>
        <taxon>Metazoa</taxon>
        <taxon>Ecdysozoa</taxon>
        <taxon>Arthropoda</taxon>
        <taxon>Crustacea</taxon>
        <taxon>Multicrustacea</taxon>
        <taxon>Malacostraca</taxon>
        <taxon>Eumalacostraca</taxon>
        <taxon>Peracarida</taxon>
        <taxon>Isopoda</taxon>
        <taxon>Oniscidea</taxon>
        <taxon>Crinocheta</taxon>
        <taxon>Armadillidiidae</taxon>
        <taxon>Armadillidium</taxon>
    </lineage>
</organism>
<keyword evidence="1 2" id="KW-0812">Transmembrane</keyword>
<evidence type="ECO:0000313" key="3">
    <source>
        <dbReference type="Proteomes" id="UP000326759"/>
    </source>
</evidence>
<dbReference type="GO" id="GO:0005739">
    <property type="term" value="C:mitochondrion"/>
    <property type="evidence" value="ECO:0007669"/>
    <property type="project" value="TreeGrafter"/>
</dbReference>
<keyword evidence="3" id="KW-1185">Reference proteome</keyword>
<dbReference type="PANTHER" id="PTHR14549:SF2">
    <property type="entry name" value="TRANSMEMBRANE PROTEIN 223"/>
    <property type="match status" value="1"/>
</dbReference>
<keyword evidence="1" id="KW-1133">Transmembrane helix</keyword>
<dbReference type="EMBL" id="SEYY01022623">
    <property type="protein sequence ID" value="KAB7495424.1"/>
    <property type="molecule type" value="Genomic_DNA"/>
</dbReference>
<feature type="non-terminal residue" evidence="2">
    <location>
        <position position="254"/>
    </location>
</feature>
<dbReference type="InterPro" id="IPR026100">
    <property type="entry name" value="Tmem223"/>
</dbReference>
<reference evidence="2 3" key="1">
    <citation type="journal article" date="2019" name="PLoS Biol.">
        <title>Sex chromosomes control vertical transmission of feminizing Wolbachia symbionts in an isopod.</title>
        <authorList>
            <person name="Becking T."/>
            <person name="Chebbi M.A."/>
            <person name="Giraud I."/>
            <person name="Moumen B."/>
            <person name="Laverre T."/>
            <person name="Caubet Y."/>
            <person name="Peccoud J."/>
            <person name="Gilbert C."/>
            <person name="Cordaux R."/>
        </authorList>
    </citation>
    <scope>NUCLEOTIDE SEQUENCE [LARGE SCALE GENOMIC DNA]</scope>
    <source>
        <strain evidence="2">ANa2</strain>
        <tissue evidence="2">Whole body excluding digestive tract and cuticle</tissue>
    </source>
</reference>
<protein>
    <submittedName>
        <fullName evidence="2">Transmembrane protein</fullName>
    </submittedName>
</protein>
<keyword evidence="1" id="KW-0472">Membrane</keyword>
<dbReference type="Pfam" id="PF06979">
    <property type="entry name" value="TMEM70"/>
    <property type="match status" value="1"/>
</dbReference>
<dbReference type="Proteomes" id="UP000326759">
    <property type="component" value="Unassembled WGS sequence"/>
</dbReference>
<evidence type="ECO:0000313" key="2">
    <source>
        <dbReference type="EMBL" id="KAB7495424.1"/>
    </source>
</evidence>
<proteinExistence type="predicted"/>
<dbReference type="OrthoDB" id="5950063at2759"/>
<sequence>MYCGRFSRSFLRPISFTLKNFLFSKPYSEPIKNFSRFNIFQLITPQNKIHKRFYSEAKKVTLNSSSKGLGQKYRSVNQDVCIYVNENSKFFKYLRLFSVSQFIFWSYLSHTSYTTMKNIPVTEEELEKVKKLQEQGEWKFISVWRRMNLGKYKDIISGFSAVVGFLALCLASLYTTRSVKTIILKKGGENVMIQFFSLFGNGKQKIIPISNISAKGGRHSAESYIIFKVKDWKLHVIADAKGTFPNTELFDFTV</sequence>
<accession>A0A5N5SMW3</accession>
<name>A0A5N5SMW3_9CRUS</name>
<dbReference type="AlphaFoldDB" id="A0A5N5SMW3"/>
<feature type="transmembrane region" description="Helical" evidence="1">
    <location>
        <begin position="155"/>
        <end position="174"/>
    </location>
</feature>
<dbReference type="InterPro" id="IPR045325">
    <property type="entry name" value="TMEM70/TMEM186/TMEM223"/>
</dbReference>
<evidence type="ECO:0000256" key="1">
    <source>
        <dbReference type="SAM" id="Phobius"/>
    </source>
</evidence>
<comment type="caution">
    <text evidence="2">The sequence shown here is derived from an EMBL/GenBank/DDBJ whole genome shotgun (WGS) entry which is preliminary data.</text>
</comment>